<dbReference type="InParanoid" id="A0A2H3D9R5"/>
<dbReference type="Proteomes" id="UP000217790">
    <property type="component" value="Unassembled WGS sequence"/>
</dbReference>
<keyword evidence="3" id="KW-1185">Reference proteome</keyword>
<proteinExistence type="predicted"/>
<keyword evidence="1" id="KW-1133">Transmembrane helix</keyword>
<gene>
    <name evidence="2" type="ORF">ARMGADRAFT_1064560</name>
</gene>
<feature type="transmembrane region" description="Helical" evidence="1">
    <location>
        <begin position="20"/>
        <end position="42"/>
    </location>
</feature>
<keyword evidence="1" id="KW-0472">Membrane</keyword>
<name>A0A2H3D9R5_ARMGA</name>
<dbReference type="AlphaFoldDB" id="A0A2H3D9R5"/>
<evidence type="ECO:0000313" key="3">
    <source>
        <dbReference type="Proteomes" id="UP000217790"/>
    </source>
</evidence>
<evidence type="ECO:0000313" key="2">
    <source>
        <dbReference type="EMBL" id="PBK90534.1"/>
    </source>
</evidence>
<protein>
    <submittedName>
        <fullName evidence="2">Uncharacterized protein</fullName>
    </submittedName>
</protein>
<dbReference type="OrthoDB" id="2992432at2759"/>
<evidence type="ECO:0000256" key="1">
    <source>
        <dbReference type="SAM" id="Phobius"/>
    </source>
</evidence>
<organism evidence="2 3">
    <name type="scientific">Armillaria gallica</name>
    <name type="common">Bulbous honey fungus</name>
    <name type="synonym">Armillaria bulbosa</name>
    <dbReference type="NCBI Taxonomy" id="47427"/>
    <lineage>
        <taxon>Eukaryota</taxon>
        <taxon>Fungi</taxon>
        <taxon>Dikarya</taxon>
        <taxon>Basidiomycota</taxon>
        <taxon>Agaricomycotina</taxon>
        <taxon>Agaricomycetes</taxon>
        <taxon>Agaricomycetidae</taxon>
        <taxon>Agaricales</taxon>
        <taxon>Marasmiineae</taxon>
        <taxon>Physalacriaceae</taxon>
        <taxon>Armillaria</taxon>
    </lineage>
</organism>
<sequence>MLSGLKPYHLKPYTSRSVVHWAVLYSSLMLTTLLWCTILIIYRILIVGRAAGRTHVYQRLIEMLVESASLYSVVIVVLLVLQVLNDGAGKQSRLQFWSGALQQGMRVQMTPGVKVPQCHRFDSEVIQVRRMTAKWALDLNGTHLRTQGRTWKKAWKAVHRINTRGYLADLATYTILDFFAHTIQYREIHV</sequence>
<reference evidence="3" key="1">
    <citation type="journal article" date="2017" name="Nat. Ecol. Evol.">
        <title>Genome expansion and lineage-specific genetic innovations in the forest pathogenic fungi Armillaria.</title>
        <authorList>
            <person name="Sipos G."/>
            <person name="Prasanna A.N."/>
            <person name="Walter M.C."/>
            <person name="O'Connor E."/>
            <person name="Balint B."/>
            <person name="Krizsan K."/>
            <person name="Kiss B."/>
            <person name="Hess J."/>
            <person name="Varga T."/>
            <person name="Slot J."/>
            <person name="Riley R."/>
            <person name="Boka B."/>
            <person name="Rigling D."/>
            <person name="Barry K."/>
            <person name="Lee J."/>
            <person name="Mihaltcheva S."/>
            <person name="LaButti K."/>
            <person name="Lipzen A."/>
            <person name="Waldron R."/>
            <person name="Moloney N.M."/>
            <person name="Sperisen C."/>
            <person name="Kredics L."/>
            <person name="Vagvoelgyi C."/>
            <person name="Patrignani A."/>
            <person name="Fitzpatrick D."/>
            <person name="Nagy I."/>
            <person name="Doyle S."/>
            <person name="Anderson J.B."/>
            <person name="Grigoriev I.V."/>
            <person name="Gueldener U."/>
            <person name="Muensterkoetter M."/>
            <person name="Nagy L.G."/>
        </authorList>
    </citation>
    <scope>NUCLEOTIDE SEQUENCE [LARGE SCALE GENOMIC DNA]</scope>
    <source>
        <strain evidence="3">Ar21-2</strain>
    </source>
</reference>
<dbReference type="EMBL" id="KZ293665">
    <property type="protein sequence ID" value="PBK90534.1"/>
    <property type="molecule type" value="Genomic_DNA"/>
</dbReference>
<keyword evidence="1" id="KW-0812">Transmembrane</keyword>
<feature type="transmembrane region" description="Helical" evidence="1">
    <location>
        <begin position="63"/>
        <end position="84"/>
    </location>
</feature>
<accession>A0A2H3D9R5</accession>